<evidence type="ECO:0000313" key="2">
    <source>
        <dbReference type="Proteomes" id="UP001253545"/>
    </source>
</evidence>
<gene>
    <name evidence="1" type="ORF">RM552_04540</name>
</gene>
<reference evidence="1 2" key="1">
    <citation type="submission" date="2023-09" db="EMBL/GenBank/DDBJ databases">
        <authorList>
            <person name="Rey-Velasco X."/>
        </authorList>
    </citation>
    <scope>NUCLEOTIDE SEQUENCE [LARGE SCALE GENOMIC DNA]</scope>
    <source>
        <strain evidence="1 2">P117</strain>
    </source>
</reference>
<protein>
    <submittedName>
        <fullName evidence="1">Uncharacterized protein</fullName>
    </submittedName>
</protein>
<dbReference type="Proteomes" id="UP001253545">
    <property type="component" value="Unassembled WGS sequence"/>
</dbReference>
<organism evidence="1 2">
    <name type="scientific">Glaciecola petra</name>
    <dbReference type="NCBI Taxonomy" id="3075602"/>
    <lineage>
        <taxon>Bacteria</taxon>
        <taxon>Pseudomonadati</taxon>
        <taxon>Pseudomonadota</taxon>
        <taxon>Gammaproteobacteria</taxon>
        <taxon>Alteromonadales</taxon>
        <taxon>Alteromonadaceae</taxon>
        <taxon>Glaciecola</taxon>
    </lineage>
</organism>
<keyword evidence="2" id="KW-1185">Reference proteome</keyword>
<sequence length="50" mass="5991">MIKLFKEAFKRRHPYAPVAYMGRKNFEKSMDCKVLKLKELDKRMAQEAKS</sequence>
<comment type="caution">
    <text evidence="1">The sequence shown here is derived from an EMBL/GenBank/DDBJ whole genome shotgun (WGS) entry which is preliminary data.</text>
</comment>
<accession>A0ABU2ZNA6</accession>
<evidence type="ECO:0000313" key="1">
    <source>
        <dbReference type="EMBL" id="MDT0594105.1"/>
    </source>
</evidence>
<dbReference type="EMBL" id="JAVRHX010000001">
    <property type="protein sequence ID" value="MDT0594105.1"/>
    <property type="molecule type" value="Genomic_DNA"/>
</dbReference>
<dbReference type="RefSeq" id="WP_311367590.1">
    <property type="nucleotide sequence ID" value="NZ_JAVRHX010000001.1"/>
</dbReference>
<proteinExistence type="predicted"/>
<name>A0ABU2ZNA6_9ALTE</name>